<keyword evidence="1" id="KW-0489">Methyltransferase</keyword>
<dbReference type="BioCyc" id="PSP1104324:GJSN-2450-MONOMER"/>
<keyword evidence="2" id="KW-1185">Reference proteome</keyword>
<dbReference type="SUPFAM" id="SSF53335">
    <property type="entry name" value="S-adenosyl-L-methionine-dependent methyltransferases"/>
    <property type="match status" value="1"/>
</dbReference>
<dbReference type="Pfam" id="PF13489">
    <property type="entry name" value="Methyltransf_23"/>
    <property type="match status" value="1"/>
</dbReference>
<keyword evidence="1" id="KW-0808">Transferase</keyword>
<dbReference type="CDD" id="cd02440">
    <property type="entry name" value="AdoMet_MTases"/>
    <property type="match status" value="1"/>
</dbReference>
<name>G7VD11_9CREN</name>
<evidence type="ECO:0000313" key="1">
    <source>
        <dbReference type="EMBL" id="AET33890.1"/>
    </source>
</evidence>
<protein>
    <submittedName>
        <fullName evidence="1">Methyltransferase type 11</fullName>
    </submittedName>
</protein>
<sequence>MPLTDYPSVLRHFKDYIRASGGLFELKKALDWSVWYAYKWWREVKEAGAADLRNSFVKALYTSLLARGVIHEDGRLGKELEKPEMPKGLYAREWVEMHQRFDELGAVKIATNQVDRNALELFHSDIHLQGWHKIMIGAFLKATGFSGGLSVLEPLSGEGYLATLVYSEYTPSLYLGFHPNPSLVELSRKMVKNAQFVVANSSCEVKGSYDVVLLLEKLHLFTDPATELKCIREILKPGGKLYIAQPVVESMPGYLAIHAAAAVSHINVFTWKEVEQLLEMAFVLHRRLIKAMPFYGAVWKRG</sequence>
<dbReference type="OrthoDB" id="4832at2157"/>
<reference evidence="1 2" key="1">
    <citation type="journal article" date="2012" name="J. Bacteriol.">
        <title>Complete genome sequence of strain 1860, a crenarchaeon of the genus pyrobaculum able to grow with various electron acceptors.</title>
        <authorList>
            <person name="Mardanov A.V."/>
            <person name="Gumerov V.M."/>
            <person name="Slobodkina G.B."/>
            <person name="Beletsky A.V."/>
            <person name="Bonch-Osmolovskaya E.A."/>
            <person name="Ravin N.V."/>
            <person name="Skryabin K.G."/>
        </authorList>
    </citation>
    <scope>NUCLEOTIDE SEQUENCE [LARGE SCALE GENOMIC DNA]</scope>
    <source>
        <strain evidence="1 2">1860</strain>
    </source>
</reference>
<dbReference type="Proteomes" id="UP000005867">
    <property type="component" value="Chromosome"/>
</dbReference>
<dbReference type="KEGG" id="pyr:P186_2504"/>
<dbReference type="HOGENOM" id="CLU_078142_0_0_2"/>
<dbReference type="GO" id="GO:0032259">
    <property type="term" value="P:methylation"/>
    <property type="evidence" value="ECO:0007669"/>
    <property type="project" value="UniProtKB-KW"/>
</dbReference>
<dbReference type="STRING" id="1104324.P186_2504"/>
<dbReference type="GeneID" id="11594106"/>
<organism evidence="1 2">
    <name type="scientific">Pyrobaculum ferrireducens</name>
    <dbReference type="NCBI Taxonomy" id="1104324"/>
    <lineage>
        <taxon>Archaea</taxon>
        <taxon>Thermoproteota</taxon>
        <taxon>Thermoprotei</taxon>
        <taxon>Thermoproteales</taxon>
        <taxon>Thermoproteaceae</taxon>
        <taxon>Pyrobaculum</taxon>
    </lineage>
</organism>
<dbReference type="GO" id="GO:0008168">
    <property type="term" value="F:methyltransferase activity"/>
    <property type="evidence" value="ECO:0007669"/>
    <property type="project" value="UniProtKB-KW"/>
</dbReference>
<dbReference type="EMBL" id="CP003098">
    <property type="protein sequence ID" value="AET33890.1"/>
    <property type="molecule type" value="Genomic_DNA"/>
</dbReference>
<dbReference type="Gene3D" id="3.40.50.150">
    <property type="entry name" value="Vaccinia Virus protein VP39"/>
    <property type="match status" value="1"/>
</dbReference>
<evidence type="ECO:0000313" key="2">
    <source>
        <dbReference type="Proteomes" id="UP000005867"/>
    </source>
</evidence>
<dbReference type="InterPro" id="IPR029063">
    <property type="entry name" value="SAM-dependent_MTases_sf"/>
</dbReference>
<dbReference type="eggNOG" id="arCOG03761">
    <property type="taxonomic scope" value="Archaea"/>
</dbReference>
<accession>G7VD11</accession>
<dbReference type="RefSeq" id="WP_014289715.1">
    <property type="nucleotide sequence ID" value="NC_016645.1"/>
</dbReference>
<dbReference type="AlphaFoldDB" id="G7VD11"/>
<gene>
    <name evidence="1" type="ORF">P186_2504</name>
</gene>
<proteinExistence type="predicted"/>